<feature type="compositionally biased region" description="Low complexity" evidence="1">
    <location>
        <begin position="130"/>
        <end position="176"/>
    </location>
</feature>
<sequence>MSNTKLFSALLSAQKAFGKVLKESVNPHLKNKYAALDSVLDAVREPLLEAGIVLLQPAVDTGERDEHGNLKVATVRTILVHAESGESYEVQTSIPIPKNDAQGFGSAVTYARRYALLGLLGLAPEDDDGNAASSSGGNRASGQQSSGQQQRTQQRAPAQQPRAAEAAPANAGATDAAHAKKLAEAIDTVRNAPLERLDYLSQRASLAFTGEDMKKVLGEIEKRRQELTQAA</sequence>
<gene>
    <name evidence="2" type="ORF">BAE30_02215</name>
</gene>
<protein>
    <recommendedName>
        <fullName evidence="4">ERF family protein</fullName>
    </recommendedName>
</protein>
<dbReference type="InterPro" id="IPR007499">
    <property type="entry name" value="ERF_bacteria_virus"/>
</dbReference>
<name>A0A1E7Z0N7_9PROT</name>
<dbReference type="Pfam" id="PF04404">
    <property type="entry name" value="ERF"/>
    <property type="match status" value="1"/>
</dbReference>
<reference evidence="2 3" key="1">
    <citation type="submission" date="2016-06" db="EMBL/GenBank/DDBJ databases">
        <title>Gene turnover analysis identifies the evolutionary adaptation of the extremophile Acidithiobacillus caldus.</title>
        <authorList>
            <person name="Zhang X."/>
        </authorList>
    </citation>
    <scope>NUCLEOTIDE SEQUENCE [LARGE SCALE GENOMIC DNA]</scope>
    <source>
        <strain evidence="2 3">S1</strain>
    </source>
</reference>
<dbReference type="AlphaFoldDB" id="A0A1E7Z0N7"/>
<evidence type="ECO:0000256" key="1">
    <source>
        <dbReference type="SAM" id="MobiDB-lite"/>
    </source>
</evidence>
<accession>A0A1E7Z0N7</accession>
<proteinExistence type="predicted"/>
<dbReference type="Proteomes" id="UP000175707">
    <property type="component" value="Unassembled WGS sequence"/>
</dbReference>
<evidence type="ECO:0000313" key="3">
    <source>
        <dbReference type="Proteomes" id="UP000175707"/>
    </source>
</evidence>
<comment type="caution">
    <text evidence="2">The sequence shown here is derived from an EMBL/GenBank/DDBJ whole genome shotgun (WGS) entry which is preliminary data.</text>
</comment>
<evidence type="ECO:0008006" key="4">
    <source>
        <dbReference type="Google" id="ProtNLM"/>
    </source>
</evidence>
<dbReference type="EMBL" id="LZYH01000254">
    <property type="protein sequence ID" value="OFC62356.1"/>
    <property type="molecule type" value="Genomic_DNA"/>
</dbReference>
<evidence type="ECO:0000313" key="2">
    <source>
        <dbReference type="EMBL" id="OFC62356.1"/>
    </source>
</evidence>
<organism evidence="2 3">
    <name type="scientific">Acidithiobacillus caldus</name>
    <dbReference type="NCBI Taxonomy" id="33059"/>
    <lineage>
        <taxon>Bacteria</taxon>
        <taxon>Pseudomonadati</taxon>
        <taxon>Pseudomonadota</taxon>
        <taxon>Acidithiobacillia</taxon>
        <taxon>Acidithiobacillales</taxon>
        <taxon>Acidithiobacillaceae</taxon>
        <taxon>Acidithiobacillus</taxon>
    </lineage>
</organism>
<feature type="region of interest" description="Disordered" evidence="1">
    <location>
        <begin position="127"/>
        <end position="179"/>
    </location>
</feature>